<dbReference type="AlphaFoldDB" id="A0A2W1HV42"/>
<evidence type="ECO:0000313" key="3">
    <source>
        <dbReference type="Proteomes" id="UP000245464"/>
    </source>
</evidence>
<keyword evidence="4" id="KW-1185">Reference proteome</keyword>
<comment type="caution">
    <text evidence="1">The sequence shown here is derived from an EMBL/GenBank/DDBJ whole genome shotgun (WGS) entry which is preliminary data.</text>
</comment>
<name>A0A2W1HV42_9PLEO</name>
<evidence type="ECO:0000313" key="1">
    <source>
        <dbReference type="EMBL" id="KAF7567575.1"/>
    </source>
</evidence>
<protein>
    <submittedName>
        <fullName evidence="1">Uncharacterized protein</fullName>
    </submittedName>
</protein>
<organism evidence="1 3">
    <name type="scientific">Pyrenophora tritici-repentis</name>
    <dbReference type="NCBI Taxonomy" id="45151"/>
    <lineage>
        <taxon>Eukaryota</taxon>
        <taxon>Fungi</taxon>
        <taxon>Dikarya</taxon>
        <taxon>Ascomycota</taxon>
        <taxon>Pezizomycotina</taxon>
        <taxon>Dothideomycetes</taxon>
        <taxon>Pleosporomycetidae</taxon>
        <taxon>Pleosporales</taxon>
        <taxon>Pleosporineae</taxon>
        <taxon>Pleosporaceae</taxon>
        <taxon>Pyrenophora</taxon>
    </lineage>
</organism>
<reference evidence="4" key="4">
    <citation type="journal article" date="2022" name="Microb. Genom.">
        <title>A global pangenome for the wheat fungal pathogen Pyrenophora tritici-repentis and prediction of effector protein structural homology.</title>
        <authorList>
            <person name="Moolhuijzen P.M."/>
            <person name="See P.T."/>
            <person name="Shi G."/>
            <person name="Powell H.R."/>
            <person name="Cockram J."/>
            <person name="Jorgensen L.N."/>
            <person name="Benslimane H."/>
            <person name="Strelkov S.E."/>
            <person name="Turner J."/>
            <person name="Liu Z."/>
            <person name="Moffat C.S."/>
        </authorList>
    </citation>
    <scope>NUCLEOTIDE SEQUENCE [LARGE SCALE GENOMIC DNA]</scope>
</reference>
<dbReference type="OMA" id="INDVIWR"/>
<evidence type="ECO:0000313" key="2">
    <source>
        <dbReference type="EMBL" id="KAI1515223.1"/>
    </source>
</evidence>
<accession>A0A2W1HV42</accession>
<evidence type="ECO:0000313" key="4">
    <source>
        <dbReference type="Proteomes" id="UP000249757"/>
    </source>
</evidence>
<reference evidence="2" key="3">
    <citation type="journal article" date="2022" name="bioRxiv">
        <title>A global pangenome for the wheat fungal pathogen Pyrenophora tritici-repentis and prediction of effector protein structural homology.</title>
        <authorList>
            <person name="Moolhuijzen P."/>
            <person name="See P.T."/>
            <person name="Shi G."/>
            <person name="Powell H.R."/>
            <person name="Cockram J."/>
            <person name="Jorgensen L.N."/>
            <person name="Benslimane H."/>
            <person name="Strelkov S.E."/>
            <person name="Turner J."/>
            <person name="Liu Z."/>
            <person name="Moffat C.S."/>
        </authorList>
    </citation>
    <scope>NUCLEOTIDE SEQUENCE</scope>
    <source>
        <strain evidence="2">86-124</strain>
    </source>
</reference>
<sequence length="242" mass="28177">METQVGDQPLHQPATQTDFEAIKMQDTYDALTLENQVKCPILRLPGEIRNKVYGYVFDDVKIKPGPWYQNPVTKKYSKDLYGSYGLELEQRSKFFRNKHLWYPRERLSLLQTCRQINAEAKLFPFAAGTLQGDDYFINDVIWRVPSKAQANAITTVELVRHYQRRAYQRQAYVRLLYDSGMMDQALRKLGELRGVKKLVFCSLLEDIETERLDHHRDQCFLLVGEVLSKTSRGAEIEVAITH</sequence>
<dbReference type="Proteomes" id="UP000249757">
    <property type="component" value="Unassembled WGS sequence"/>
</dbReference>
<dbReference type="PANTHER" id="PTHR38790:SF4">
    <property type="entry name" value="2EXR DOMAIN-CONTAINING PROTEIN"/>
    <property type="match status" value="1"/>
</dbReference>
<dbReference type="OrthoDB" id="5413827at2759"/>
<dbReference type="EMBL" id="NQIK02000008">
    <property type="protein sequence ID" value="KAF7567575.1"/>
    <property type="molecule type" value="Genomic_DNA"/>
</dbReference>
<reference evidence="2" key="2">
    <citation type="submission" date="2021-05" db="EMBL/GenBank/DDBJ databases">
        <authorList>
            <person name="Moolhuijzen P.M."/>
            <person name="Moffat C.S."/>
        </authorList>
    </citation>
    <scope>NUCLEOTIDE SEQUENCE</scope>
    <source>
        <strain evidence="2">86-124</strain>
    </source>
</reference>
<gene>
    <name evidence="2" type="ORF">Ptr86124_005224</name>
    <name evidence="1" type="ORF">PtrM4_141660</name>
</gene>
<dbReference type="Proteomes" id="UP000245464">
    <property type="component" value="Chromosome 8"/>
</dbReference>
<proteinExistence type="predicted"/>
<reference evidence="1 3" key="1">
    <citation type="journal article" date="2018" name="BMC Genomics">
        <title>Comparative genomics of the wheat fungal pathogen Pyrenophora tritici-repentis reveals chromosomal variations and genome plasticity.</title>
        <authorList>
            <person name="Moolhuijzen P."/>
            <person name="See P.T."/>
            <person name="Hane J.K."/>
            <person name="Shi G."/>
            <person name="Liu Z."/>
            <person name="Oliver R.P."/>
            <person name="Moffat C.S."/>
        </authorList>
    </citation>
    <scope>NUCLEOTIDE SEQUENCE [LARGE SCALE GENOMIC DNA]</scope>
    <source>
        <strain evidence="1">M4</strain>
    </source>
</reference>
<dbReference type="PANTHER" id="PTHR38790">
    <property type="entry name" value="2EXR DOMAIN-CONTAINING PROTEIN-RELATED"/>
    <property type="match status" value="1"/>
</dbReference>
<dbReference type="EMBL" id="NRDI02000006">
    <property type="protein sequence ID" value="KAI1515223.1"/>
    <property type="molecule type" value="Genomic_DNA"/>
</dbReference>